<accession>A0AAD1U7E0</accession>
<feature type="region of interest" description="Disordered" evidence="2">
    <location>
        <begin position="385"/>
        <end position="410"/>
    </location>
</feature>
<protein>
    <submittedName>
        <fullName evidence="3">Uncharacterized protein</fullName>
    </submittedName>
</protein>
<proteinExistence type="predicted"/>
<reference evidence="3" key="1">
    <citation type="submission" date="2023-07" db="EMBL/GenBank/DDBJ databases">
        <authorList>
            <consortium name="AG Swart"/>
            <person name="Singh M."/>
            <person name="Singh A."/>
            <person name="Seah K."/>
            <person name="Emmerich C."/>
        </authorList>
    </citation>
    <scope>NUCLEOTIDE SEQUENCE</scope>
    <source>
        <strain evidence="3">DP1</strain>
    </source>
</reference>
<evidence type="ECO:0000313" key="4">
    <source>
        <dbReference type="Proteomes" id="UP001295684"/>
    </source>
</evidence>
<sequence length="523" mass="60372">MTKDSDGLTKLSKKKAAQLSRIIESSIVNAMKKNAPIMRQKEALSRDKVKEIEKQSKARRYQFKVSELDSNINLKNYLIDKIENMGLQSAKSQVSGKIDMFLNDVFRVQNLKNQARYPQKVNNYEDKLRRLNKAGVVNHPYKIPYKKIYERGEKKNLLNSYYSDRANGRKIEFLDTRIPTPKMKTRSGAREVKELFMDRQIKNYSWFTNLKVRIEENLKNKKKEKSKIRKAAKSIKKRLGNNKMSVNGLNKVFSNLAPRKDAYLSDADVYNFIKDNKGNKDLESSCRSPSLTNKEGIFDNGNNLNSTHNSSFKQAIKTPLNKNTIFTSLDSKHRYNVNTSKLEKRAKSTAKEGMVNVTIKDKSLNIHVEESKLSPRKYFSNFREPHSSKSNFDSSKYSTRKLKASPSHSNRICERIKRSKREIYAENYSKLKSASPCVSKIPAYRLLKPKCSEQESSKLRSKVLSFVCKLDGQIRKTRPQRRLLARIRPKKVMELPRAPIEVPPIPSPDDVLNLDLEIIGNKH</sequence>
<evidence type="ECO:0000313" key="3">
    <source>
        <dbReference type="EMBL" id="CAI2361987.1"/>
    </source>
</evidence>
<feature type="coiled-coil region" evidence="1">
    <location>
        <begin position="211"/>
        <end position="238"/>
    </location>
</feature>
<feature type="compositionally biased region" description="Low complexity" evidence="2">
    <location>
        <begin position="388"/>
        <end position="397"/>
    </location>
</feature>
<dbReference type="AlphaFoldDB" id="A0AAD1U7E0"/>
<evidence type="ECO:0000256" key="1">
    <source>
        <dbReference type="SAM" id="Coils"/>
    </source>
</evidence>
<dbReference type="EMBL" id="CAMPGE010003164">
    <property type="protein sequence ID" value="CAI2361987.1"/>
    <property type="molecule type" value="Genomic_DNA"/>
</dbReference>
<evidence type="ECO:0000256" key="2">
    <source>
        <dbReference type="SAM" id="MobiDB-lite"/>
    </source>
</evidence>
<keyword evidence="4" id="KW-1185">Reference proteome</keyword>
<keyword evidence="1" id="KW-0175">Coiled coil</keyword>
<comment type="caution">
    <text evidence="3">The sequence shown here is derived from an EMBL/GenBank/DDBJ whole genome shotgun (WGS) entry which is preliminary data.</text>
</comment>
<dbReference type="Proteomes" id="UP001295684">
    <property type="component" value="Unassembled WGS sequence"/>
</dbReference>
<organism evidence="3 4">
    <name type="scientific">Euplotes crassus</name>
    <dbReference type="NCBI Taxonomy" id="5936"/>
    <lineage>
        <taxon>Eukaryota</taxon>
        <taxon>Sar</taxon>
        <taxon>Alveolata</taxon>
        <taxon>Ciliophora</taxon>
        <taxon>Intramacronucleata</taxon>
        <taxon>Spirotrichea</taxon>
        <taxon>Hypotrichia</taxon>
        <taxon>Euplotida</taxon>
        <taxon>Euplotidae</taxon>
        <taxon>Moneuplotes</taxon>
    </lineage>
</organism>
<name>A0AAD1U7E0_EUPCR</name>
<gene>
    <name evidence="3" type="ORF">ECRASSUSDP1_LOCUS3304</name>
</gene>